<dbReference type="HOGENOM" id="CLU_2741672_0_0_1"/>
<feature type="domain" description="DUF6533" evidence="2">
    <location>
        <begin position="40"/>
        <end position="61"/>
    </location>
</feature>
<feature type="transmembrane region" description="Helical" evidence="1">
    <location>
        <begin position="6"/>
        <end position="23"/>
    </location>
</feature>
<gene>
    <name evidence="3" type="ORF">M422DRAFT_267596</name>
</gene>
<keyword evidence="1" id="KW-1133">Transmembrane helix</keyword>
<dbReference type="AlphaFoldDB" id="A0A0C9V0F3"/>
<sequence length="71" mass="7790">MVSEEVAALSMLATGGMSFLTLYTQWPMVTMKTVNASKQSCISALTLFIFDYVLTIPEEVRSSTTSPNDSF</sequence>
<keyword evidence="4" id="KW-1185">Reference proteome</keyword>
<reference evidence="3 4" key="1">
    <citation type="submission" date="2014-06" db="EMBL/GenBank/DDBJ databases">
        <title>Evolutionary Origins and Diversification of the Mycorrhizal Mutualists.</title>
        <authorList>
            <consortium name="DOE Joint Genome Institute"/>
            <consortium name="Mycorrhizal Genomics Consortium"/>
            <person name="Kohler A."/>
            <person name="Kuo A."/>
            <person name="Nagy L.G."/>
            <person name="Floudas D."/>
            <person name="Copeland A."/>
            <person name="Barry K.W."/>
            <person name="Cichocki N."/>
            <person name="Veneault-Fourrey C."/>
            <person name="LaButti K."/>
            <person name="Lindquist E.A."/>
            <person name="Lipzen A."/>
            <person name="Lundell T."/>
            <person name="Morin E."/>
            <person name="Murat C."/>
            <person name="Riley R."/>
            <person name="Ohm R."/>
            <person name="Sun H."/>
            <person name="Tunlid A."/>
            <person name="Henrissat B."/>
            <person name="Grigoriev I.V."/>
            <person name="Hibbett D.S."/>
            <person name="Martin F."/>
        </authorList>
    </citation>
    <scope>NUCLEOTIDE SEQUENCE [LARGE SCALE GENOMIC DNA]</scope>
    <source>
        <strain evidence="3 4">SS14</strain>
    </source>
</reference>
<dbReference type="EMBL" id="KN837253">
    <property type="protein sequence ID" value="KIJ30880.1"/>
    <property type="molecule type" value="Genomic_DNA"/>
</dbReference>
<dbReference type="Proteomes" id="UP000054279">
    <property type="component" value="Unassembled WGS sequence"/>
</dbReference>
<dbReference type="OrthoDB" id="2745134at2759"/>
<evidence type="ECO:0000313" key="3">
    <source>
        <dbReference type="EMBL" id="KIJ30880.1"/>
    </source>
</evidence>
<evidence type="ECO:0000259" key="2">
    <source>
        <dbReference type="Pfam" id="PF20151"/>
    </source>
</evidence>
<protein>
    <recommendedName>
        <fullName evidence="2">DUF6533 domain-containing protein</fullName>
    </recommendedName>
</protein>
<dbReference type="InterPro" id="IPR045340">
    <property type="entry name" value="DUF6533"/>
</dbReference>
<name>A0A0C9V0F3_SPHS4</name>
<evidence type="ECO:0000313" key="4">
    <source>
        <dbReference type="Proteomes" id="UP000054279"/>
    </source>
</evidence>
<proteinExistence type="predicted"/>
<accession>A0A0C9V0F3</accession>
<organism evidence="3 4">
    <name type="scientific">Sphaerobolus stellatus (strain SS14)</name>
    <dbReference type="NCBI Taxonomy" id="990650"/>
    <lineage>
        <taxon>Eukaryota</taxon>
        <taxon>Fungi</taxon>
        <taxon>Dikarya</taxon>
        <taxon>Basidiomycota</taxon>
        <taxon>Agaricomycotina</taxon>
        <taxon>Agaricomycetes</taxon>
        <taxon>Phallomycetidae</taxon>
        <taxon>Geastrales</taxon>
        <taxon>Sphaerobolaceae</taxon>
        <taxon>Sphaerobolus</taxon>
    </lineage>
</organism>
<evidence type="ECO:0000256" key="1">
    <source>
        <dbReference type="SAM" id="Phobius"/>
    </source>
</evidence>
<keyword evidence="1" id="KW-0812">Transmembrane</keyword>
<dbReference type="Pfam" id="PF20151">
    <property type="entry name" value="DUF6533"/>
    <property type="match status" value="1"/>
</dbReference>
<keyword evidence="1" id="KW-0472">Membrane</keyword>